<dbReference type="RefSeq" id="WP_354090434.1">
    <property type="nucleotide sequence ID" value="NZ_JBEPTF010000007.1"/>
</dbReference>
<sequence>MGHAAGRRPGARHARRLRPQLTRMVWFRFLVAALIGLALGLWTTTRPGDPDLFPAGTGEAGVTVRLLDNGFHTDLAVPRSLLETGDDALARAAKGLAPGDWILVGWGDAVFYVDQSPIRDRLPDGARAFFRPGGNPSVVMLDPTRADPAAWPDASRRVTLRLSQAGARAMRARIKASLSVDAAGAPIVSARRKTDDAVFFRSRERFSIVRLCNHWTAEVLNAAGLSIRPYRSLTSGEVMRAARDAAALDLKPIRD</sequence>
<evidence type="ECO:0000256" key="1">
    <source>
        <dbReference type="SAM" id="Phobius"/>
    </source>
</evidence>
<dbReference type="InterPro" id="IPR011727">
    <property type="entry name" value="CHP02117"/>
</dbReference>
<keyword evidence="1" id="KW-0812">Transmembrane</keyword>
<protein>
    <submittedName>
        <fullName evidence="2">Uncharacterized protein (TIGR02117 family)</fullName>
    </submittedName>
</protein>
<proteinExistence type="predicted"/>
<dbReference type="EMBL" id="JBEPTF010000007">
    <property type="protein sequence ID" value="MET4685460.1"/>
    <property type="molecule type" value="Genomic_DNA"/>
</dbReference>
<accession>A0ABV2RFU6</accession>
<keyword evidence="3" id="KW-1185">Reference proteome</keyword>
<gene>
    <name evidence="2" type="ORF">ABIE19_003413</name>
</gene>
<name>A0ABV2RFU6_9CAUL</name>
<reference evidence="2 3" key="1">
    <citation type="submission" date="2024-06" db="EMBL/GenBank/DDBJ databases">
        <title>Sorghum-associated microbial communities from plants grown in Nebraska, USA.</title>
        <authorList>
            <person name="Schachtman D."/>
        </authorList>
    </citation>
    <scope>NUCLEOTIDE SEQUENCE [LARGE SCALE GENOMIC DNA]</scope>
    <source>
        <strain evidence="2 3">2814</strain>
    </source>
</reference>
<keyword evidence="1" id="KW-1133">Transmembrane helix</keyword>
<comment type="caution">
    <text evidence="2">The sequence shown here is derived from an EMBL/GenBank/DDBJ whole genome shotgun (WGS) entry which is preliminary data.</text>
</comment>
<evidence type="ECO:0000313" key="2">
    <source>
        <dbReference type="EMBL" id="MET4685460.1"/>
    </source>
</evidence>
<organism evidence="2 3">
    <name type="scientific">Brevundimonas faecalis</name>
    <dbReference type="NCBI Taxonomy" id="947378"/>
    <lineage>
        <taxon>Bacteria</taxon>
        <taxon>Pseudomonadati</taxon>
        <taxon>Pseudomonadota</taxon>
        <taxon>Alphaproteobacteria</taxon>
        <taxon>Caulobacterales</taxon>
        <taxon>Caulobacteraceae</taxon>
        <taxon>Brevundimonas</taxon>
    </lineage>
</organism>
<dbReference type="Pfam" id="PF09601">
    <property type="entry name" value="DUF2459"/>
    <property type="match status" value="1"/>
</dbReference>
<dbReference type="Proteomes" id="UP001549313">
    <property type="component" value="Unassembled WGS sequence"/>
</dbReference>
<keyword evidence="1" id="KW-0472">Membrane</keyword>
<evidence type="ECO:0000313" key="3">
    <source>
        <dbReference type="Proteomes" id="UP001549313"/>
    </source>
</evidence>
<feature type="transmembrane region" description="Helical" evidence="1">
    <location>
        <begin position="21"/>
        <end position="42"/>
    </location>
</feature>